<feature type="non-terminal residue" evidence="1">
    <location>
        <position position="78"/>
    </location>
</feature>
<dbReference type="EMBL" id="KN818225">
    <property type="protein sequence ID" value="KIL70010.1"/>
    <property type="molecule type" value="Genomic_DNA"/>
</dbReference>
<evidence type="ECO:0000313" key="1">
    <source>
        <dbReference type="EMBL" id="KIL70010.1"/>
    </source>
</evidence>
<evidence type="ECO:0000313" key="2">
    <source>
        <dbReference type="Proteomes" id="UP000054549"/>
    </source>
</evidence>
<gene>
    <name evidence="1" type="ORF">M378DRAFT_54390</name>
</gene>
<dbReference type="OrthoDB" id="3050185at2759"/>
<organism evidence="1 2">
    <name type="scientific">Amanita muscaria (strain Koide BX008)</name>
    <dbReference type="NCBI Taxonomy" id="946122"/>
    <lineage>
        <taxon>Eukaryota</taxon>
        <taxon>Fungi</taxon>
        <taxon>Dikarya</taxon>
        <taxon>Basidiomycota</taxon>
        <taxon>Agaricomycotina</taxon>
        <taxon>Agaricomycetes</taxon>
        <taxon>Agaricomycetidae</taxon>
        <taxon>Agaricales</taxon>
        <taxon>Pluteineae</taxon>
        <taxon>Amanitaceae</taxon>
        <taxon>Amanita</taxon>
    </lineage>
</organism>
<protein>
    <submittedName>
        <fullName evidence="1">Uncharacterized protein</fullName>
    </submittedName>
</protein>
<sequence length="78" mass="9059">LPNFVGPWLPRSDDPEIHQYYSCVMLALLKPWRTMQDLIGNAPTWSAALEVFLKLPSSQFAKRFTENAQFYYECKDSS</sequence>
<keyword evidence="2" id="KW-1185">Reference proteome</keyword>
<accession>A0A0C2T2G4</accession>
<reference evidence="1 2" key="1">
    <citation type="submission" date="2014-04" db="EMBL/GenBank/DDBJ databases">
        <title>Evolutionary Origins and Diversification of the Mycorrhizal Mutualists.</title>
        <authorList>
            <consortium name="DOE Joint Genome Institute"/>
            <consortium name="Mycorrhizal Genomics Consortium"/>
            <person name="Kohler A."/>
            <person name="Kuo A."/>
            <person name="Nagy L.G."/>
            <person name="Floudas D."/>
            <person name="Copeland A."/>
            <person name="Barry K.W."/>
            <person name="Cichocki N."/>
            <person name="Veneault-Fourrey C."/>
            <person name="LaButti K."/>
            <person name="Lindquist E.A."/>
            <person name="Lipzen A."/>
            <person name="Lundell T."/>
            <person name="Morin E."/>
            <person name="Murat C."/>
            <person name="Riley R."/>
            <person name="Ohm R."/>
            <person name="Sun H."/>
            <person name="Tunlid A."/>
            <person name="Henrissat B."/>
            <person name="Grigoriev I.V."/>
            <person name="Hibbett D.S."/>
            <person name="Martin F."/>
        </authorList>
    </citation>
    <scope>NUCLEOTIDE SEQUENCE [LARGE SCALE GENOMIC DNA]</scope>
    <source>
        <strain evidence="1 2">Koide BX008</strain>
    </source>
</reference>
<proteinExistence type="predicted"/>
<dbReference type="InParanoid" id="A0A0C2T2G4"/>
<name>A0A0C2T2G4_AMAMK</name>
<dbReference type="HOGENOM" id="CLU_180476_1_1_1"/>
<dbReference type="Proteomes" id="UP000054549">
    <property type="component" value="Unassembled WGS sequence"/>
</dbReference>
<feature type="non-terminal residue" evidence="1">
    <location>
        <position position="1"/>
    </location>
</feature>
<dbReference type="AlphaFoldDB" id="A0A0C2T2G4"/>
<dbReference type="STRING" id="946122.A0A0C2T2G4"/>